<dbReference type="AlphaFoldDB" id="A0A2A4Z3D3"/>
<keyword evidence="1" id="KW-0813">Transport</keyword>
<sequence length="319" mass="35623">MRIMDNIPTIQLDNITKQYGDHFAVRDIDLAIAQGECLALVGHNGAGKTTLIKLVLGLMQPTNGQLSIMGSSPQHANFNKLRKNIGFLPEQVLFQTNMTGREVLTFYSKLKNADLNQIDGLFERVDLLKAADDKIATYSKGMRQRLGLAQALIGHPKILILDEPTSGLDPLSRQTVYSIINEEKHAGATVFISSHALTELDDRIDRVAIMNQGALVAIDTIDGLRRDIGLKSIIKITTNSKDMERIIHKFKPDIEKFEGDKNRISLACPLEEKTVLLQSLFNLNINLTNIEIVDPSLEQVFMQYTLHDEKIQEKAVDHG</sequence>
<evidence type="ECO:0000256" key="1">
    <source>
        <dbReference type="ARBA" id="ARBA00022448"/>
    </source>
</evidence>
<dbReference type="InterPro" id="IPR003439">
    <property type="entry name" value="ABC_transporter-like_ATP-bd"/>
</dbReference>
<dbReference type="GO" id="GO:0005524">
    <property type="term" value="F:ATP binding"/>
    <property type="evidence" value="ECO:0007669"/>
    <property type="project" value="UniProtKB-KW"/>
</dbReference>
<keyword evidence="2" id="KW-0547">Nucleotide-binding</keyword>
<dbReference type="SUPFAM" id="SSF52540">
    <property type="entry name" value="P-loop containing nucleoside triphosphate hydrolases"/>
    <property type="match status" value="1"/>
</dbReference>
<feature type="unsure residue" description="D or N" evidence="5">
    <location>
        <position position="253"/>
    </location>
</feature>
<accession>A0A2A4Z3D3</accession>
<proteinExistence type="predicted"/>
<feature type="domain" description="ABC transporter" evidence="4">
    <location>
        <begin position="10"/>
        <end position="237"/>
    </location>
</feature>
<dbReference type="PANTHER" id="PTHR42939:SF1">
    <property type="entry name" value="ABC TRANSPORTER ATP-BINDING PROTEIN ALBC-RELATED"/>
    <property type="match status" value="1"/>
</dbReference>
<gene>
    <name evidence="5" type="ORF">COB13_07725</name>
</gene>
<dbReference type="PROSITE" id="PS00211">
    <property type="entry name" value="ABC_TRANSPORTER_1"/>
    <property type="match status" value="1"/>
</dbReference>
<keyword evidence="3 5" id="KW-0067">ATP-binding</keyword>
<name>A0A2A4Z3D3_9PROT</name>
<organism evidence="5">
    <name type="scientific">OCS116 cluster bacterium</name>
    <dbReference type="NCBI Taxonomy" id="2030921"/>
    <lineage>
        <taxon>Bacteria</taxon>
        <taxon>Pseudomonadati</taxon>
        <taxon>Pseudomonadota</taxon>
        <taxon>Alphaproteobacteria</taxon>
        <taxon>OCS116 cluster</taxon>
    </lineage>
</organism>
<evidence type="ECO:0000313" key="5">
    <source>
        <dbReference type="EMBL" id="PCJ01240.1"/>
    </source>
</evidence>
<dbReference type="GO" id="GO:0016887">
    <property type="term" value="F:ATP hydrolysis activity"/>
    <property type="evidence" value="ECO:0007669"/>
    <property type="project" value="InterPro"/>
</dbReference>
<comment type="caution">
    <text evidence="5">The sequence shown here is derived from an EMBL/GenBank/DDBJ whole genome shotgun (WGS) entry which is preliminary data.</text>
</comment>
<dbReference type="InterPro" id="IPR051782">
    <property type="entry name" value="ABC_Transporter_VariousFunc"/>
</dbReference>
<dbReference type="EMBL" id="NVUS01000008">
    <property type="protein sequence ID" value="PCJ01240.1"/>
    <property type="molecule type" value="Genomic_DNA"/>
</dbReference>
<evidence type="ECO:0000256" key="3">
    <source>
        <dbReference type="ARBA" id="ARBA00022840"/>
    </source>
</evidence>
<dbReference type="InterPro" id="IPR003593">
    <property type="entry name" value="AAA+_ATPase"/>
</dbReference>
<dbReference type="PROSITE" id="PS50893">
    <property type="entry name" value="ABC_TRANSPORTER_2"/>
    <property type="match status" value="1"/>
</dbReference>
<dbReference type="PANTHER" id="PTHR42939">
    <property type="entry name" value="ABC TRANSPORTER ATP-BINDING PROTEIN ALBC-RELATED"/>
    <property type="match status" value="1"/>
</dbReference>
<dbReference type="SMART" id="SM00382">
    <property type="entry name" value="AAA"/>
    <property type="match status" value="1"/>
</dbReference>
<dbReference type="CDD" id="cd03230">
    <property type="entry name" value="ABC_DR_subfamily_A"/>
    <property type="match status" value="1"/>
</dbReference>
<dbReference type="InterPro" id="IPR017871">
    <property type="entry name" value="ABC_transporter-like_CS"/>
</dbReference>
<evidence type="ECO:0000256" key="2">
    <source>
        <dbReference type="ARBA" id="ARBA00022741"/>
    </source>
</evidence>
<dbReference type="Pfam" id="PF00005">
    <property type="entry name" value="ABC_tran"/>
    <property type="match status" value="1"/>
</dbReference>
<reference evidence="5" key="2">
    <citation type="journal article" date="2018" name="ISME J.">
        <title>A dynamic microbial community with high functional redundancy inhabits the cold, oxic subseafloor aquifer.</title>
        <authorList>
            <person name="Tully B.J."/>
            <person name="Wheat C.G."/>
            <person name="Glazer B.T."/>
            <person name="Huber J.A."/>
        </authorList>
    </citation>
    <scope>NUCLEOTIDE SEQUENCE</scope>
    <source>
        <strain evidence="5">NORP83</strain>
    </source>
</reference>
<evidence type="ECO:0000259" key="4">
    <source>
        <dbReference type="PROSITE" id="PS50893"/>
    </source>
</evidence>
<dbReference type="InterPro" id="IPR027417">
    <property type="entry name" value="P-loop_NTPase"/>
</dbReference>
<dbReference type="Gene3D" id="3.40.50.300">
    <property type="entry name" value="P-loop containing nucleotide triphosphate hydrolases"/>
    <property type="match status" value="1"/>
</dbReference>
<protein>
    <submittedName>
        <fullName evidence="5">ABC transporter ATP-binding protein</fullName>
    </submittedName>
</protein>
<reference key="1">
    <citation type="submission" date="2017-08" db="EMBL/GenBank/DDBJ databases">
        <title>A dynamic microbial community with high functional redundancy inhabits the cold, oxic subseafloor aquifer.</title>
        <authorList>
            <person name="Tully B.J."/>
            <person name="Wheat C.G."/>
            <person name="Glazer B.T."/>
            <person name="Huber J.A."/>
        </authorList>
    </citation>
    <scope>NUCLEOTIDE SEQUENCE [LARGE SCALE GENOMIC DNA]</scope>
</reference>